<evidence type="ECO:0000256" key="6">
    <source>
        <dbReference type="ARBA" id="ARBA00024338"/>
    </source>
</evidence>
<dbReference type="GO" id="GO:0022857">
    <property type="term" value="F:transmembrane transporter activity"/>
    <property type="evidence" value="ECO:0007669"/>
    <property type="project" value="InterPro"/>
</dbReference>
<keyword evidence="3 7" id="KW-0812">Transmembrane</keyword>
<reference evidence="11" key="1">
    <citation type="submission" date="2022-10" db="EMBL/GenBank/DDBJ databases">
        <title>Genome assembly of Pristionchus species.</title>
        <authorList>
            <person name="Yoshida K."/>
            <person name="Sommer R.J."/>
        </authorList>
    </citation>
    <scope>NUCLEOTIDE SEQUENCE [LARGE SCALE GENOMIC DNA]</scope>
    <source>
        <strain evidence="11">RS5460</strain>
    </source>
</reference>
<comment type="subcellular location">
    <subcellularLocation>
        <location evidence="1">Membrane</location>
        <topology evidence="1">Multi-pass membrane protein</topology>
    </subcellularLocation>
</comment>
<dbReference type="InterPro" id="IPR036259">
    <property type="entry name" value="MFS_trans_sf"/>
</dbReference>
<feature type="transmembrane region" description="Helical" evidence="7">
    <location>
        <begin position="375"/>
        <end position="397"/>
    </location>
</feature>
<evidence type="ECO:0000256" key="5">
    <source>
        <dbReference type="ARBA" id="ARBA00023136"/>
    </source>
</evidence>
<keyword evidence="4 7" id="KW-1133">Transmembrane helix</keyword>
<dbReference type="PANTHER" id="PTHR23505">
    <property type="entry name" value="SPINSTER"/>
    <property type="match status" value="1"/>
</dbReference>
<feature type="transmembrane region" description="Helical" evidence="7">
    <location>
        <begin position="409"/>
        <end position="428"/>
    </location>
</feature>
<evidence type="ECO:0000256" key="2">
    <source>
        <dbReference type="ARBA" id="ARBA00022448"/>
    </source>
</evidence>
<organism evidence="9 11">
    <name type="scientific">Pristionchus mayeri</name>
    <dbReference type="NCBI Taxonomy" id="1317129"/>
    <lineage>
        <taxon>Eukaryota</taxon>
        <taxon>Metazoa</taxon>
        <taxon>Ecdysozoa</taxon>
        <taxon>Nematoda</taxon>
        <taxon>Chromadorea</taxon>
        <taxon>Rhabditida</taxon>
        <taxon>Rhabditina</taxon>
        <taxon>Diplogasteromorpha</taxon>
        <taxon>Diplogasteroidea</taxon>
        <taxon>Neodiplogasteridae</taxon>
        <taxon>Pristionchus</taxon>
    </lineage>
</organism>
<feature type="transmembrane region" description="Helical" evidence="7">
    <location>
        <begin position="448"/>
        <end position="472"/>
    </location>
</feature>
<feature type="transmembrane region" description="Helical" evidence="7">
    <location>
        <begin position="208"/>
        <end position="228"/>
    </location>
</feature>
<dbReference type="PANTHER" id="PTHR23505:SF79">
    <property type="entry name" value="PROTEIN SPINSTER"/>
    <property type="match status" value="1"/>
</dbReference>
<dbReference type="Gene3D" id="1.20.1250.20">
    <property type="entry name" value="MFS general substrate transporter like domains"/>
    <property type="match status" value="1"/>
</dbReference>
<proteinExistence type="inferred from homology"/>
<evidence type="ECO:0000256" key="1">
    <source>
        <dbReference type="ARBA" id="ARBA00004141"/>
    </source>
</evidence>
<comment type="similarity">
    <text evidence="6">Belongs to the major facilitator superfamily. Spinster (TC 2.A.1.49) family.</text>
</comment>
<feature type="transmembrane region" description="Helical" evidence="7">
    <location>
        <begin position="257"/>
        <end position="277"/>
    </location>
</feature>
<dbReference type="EMBL" id="BTRK01000003">
    <property type="protein sequence ID" value="GMR41044.1"/>
    <property type="molecule type" value="Genomic_DNA"/>
</dbReference>
<dbReference type="AlphaFoldDB" id="A0AAN4ZHS3"/>
<dbReference type="InterPro" id="IPR020846">
    <property type="entry name" value="MFS_dom"/>
</dbReference>
<dbReference type="EMBL" id="BTRK01000003">
    <property type="protein sequence ID" value="GMR41041.1"/>
    <property type="molecule type" value="Genomic_DNA"/>
</dbReference>
<dbReference type="InterPro" id="IPR044770">
    <property type="entry name" value="MFS_spinster-like"/>
</dbReference>
<evidence type="ECO:0000256" key="3">
    <source>
        <dbReference type="ARBA" id="ARBA00022692"/>
    </source>
</evidence>
<feature type="domain" description="Major facilitator superfamily (MFS) profile" evidence="8">
    <location>
        <begin position="51"/>
        <end position="477"/>
    </location>
</feature>
<feature type="non-terminal residue" evidence="9">
    <location>
        <position position="1"/>
    </location>
</feature>
<dbReference type="Pfam" id="PF07690">
    <property type="entry name" value="MFS_1"/>
    <property type="match status" value="1"/>
</dbReference>
<evidence type="ECO:0000256" key="4">
    <source>
        <dbReference type="ARBA" id="ARBA00022989"/>
    </source>
</evidence>
<name>A0AAN4ZHS3_9BILA</name>
<dbReference type="Proteomes" id="UP001328107">
    <property type="component" value="Unassembled WGS sequence"/>
</dbReference>
<keyword evidence="11" id="KW-1185">Reference proteome</keyword>
<sequence>PLPPVVGPCANHSVLIAPLKSSLRRTHKISVSNRGQIRRFSAMSIVKRSVVVVALAFLNFLNGTDRYAVAGLLAQISDFYKIDDSQSGLLQTVYIVTYVITAPLFGYLGDRYNRKWILIAGSGAWALLTLASSFIPQNLFWLFVVLRAFTGLGDAVVNTIVPSIYGDMFSDKGRSYSLMIFYYSLPFGWSASTVIASQLVESNTWWQWGLRIVPPFGLATILLLVFMLEEPERTEVLVDDTQTVWNDIKRIVTVPSFLLILVAIASINIVTGAQGWWNPTMTQLAMNSTNEDPKIFHGESYGLIMSIVGVDNTAGGIVGTTLSVWISERWTSTGFLCLSPSRRATPLVGAIGDILAFPSTMFVQHLYLIDINWNYVLGFYGSIMSFGTYAICMNVLLRVIPPTCRATATAIYNTFGSIFGDAPSPYVVGAIAESVRDYSAADQAGDHLSALLFAMYFSNAFMAVCSICLFAVSWTIDRDEKRCELAKQQSAEETKEIVEDLTDECIHI</sequence>
<dbReference type="PROSITE" id="PS50850">
    <property type="entry name" value="MFS"/>
    <property type="match status" value="1"/>
</dbReference>
<evidence type="ECO:0000313" key="9">
    <source>
        <dbReference type="EMBL" id="GMR41041.1"/>
    </source>
</evidence>
<keyword evidence="2" id="KW-0813">Transport</keyword>
<evidence type="ECO:0000256" key="7">
    <source>
        <dbReference type="SAM" id="Phobius"/>
    </source>
</evidence>
<feature type="transmembrane region" description="Helical" evidence="7">
    <location>
        <begin position="116"/>
        <end position="135"/>
    </location>
</feature>
<protein>
    <recommendedName>
        <fullName evidence="8">Major facilitator superfamily (MFS) profile domain-containing protein</fullName>
    </recommendedName>
</protein>
<feature type="transmembrane region" description="Helical" evidence="7">
    <location>
        <begin position="176"/>
        <end position="196"/>
    </location>
</feature>
<evidence type="ECO:0000313" key="10">
    <source>
        <dbReference type="EMBL" id="GMR41044.1"/>
    </source>
</evidence>
<gene>
    <name evidence="9" type="ORF">PMAYCL1PPCAC_11236</name>
    <name evidence="10" type="ORF">PMAYCL1PPCAC_11239</name>
</gene>
<dbReference type="SUPFAM" id="SSF103473">
    <property type="entry name" value="MFS general substrate transporter"/>
    <property type="match status" value="1"/>
</dbReference>
<dbReference type="InterPro" id="IPR011701">
    <property type="entry name" value="MFS"/>
</dbReference>
<evidence type="ECO:0000259" key="8">
    <source>
        <dbReference type="PROSITE" id="PS50850"/>
    </source>
</evidence>
<dbReference type="GO" id="GO:0016020">
    <property type="term" value="C:membrane"/>
    <property type="evidence" value="ECO:0007669"/>
    <property type="project" value="UniProtKB-SubCell"/>
</dbReference>
<evidence type="ECO:0000313" key="11">
    <source>
        <dbReference type="Proteomes" id="UP001328107"/>
    </source>
</evidence>
<keyword evidence="5 7" id="KW-0472">Membrane</keyword>
<comment type="caution">
    <text evidence="9">The sequence shown here is derived from an EMBL/GenBank/DDBJ whole genome shotgun (WGS) entry which is preliminary data.</text>
</comment>
<dbReference type="CDD" id="cd17328">
    <property type="entry name" value="MFS_spinster_like"/>
    <property type="match status" value="1"/>
</dbReference>
<feature type="transmembrane region" description="Helical" evidence="7">
    <location>
        <begin position="141"/>
        <end position="164"/>
    </location>
</feature>
<feature type="transmembrane region" description="Helical" evidence="7">
    <location>
        <begin position="301"/>
        <end position="326"/>
    </location>
</feature>
<accession>A0AAN4ZHS3</accession>
<feature type="transmembrane region" description="Helical" evidence="7">
    <location>
        <begin position="89"/>
        <end position="109"/>
    </location>
</feature>
<feature type="transmembrane region" description="Helical" evidence="7">
    <location>
        <begin position="347"/>
        <end position="369"/>
    </location>
</feature>
<reference evidence="9" key="2">
    <citation type="submission" date="2023-06" db="EMBL/GenBank/DDBJ databases">
        <title>Genome assembly of Pristionchus species.</title>
        <authorList>
            <person name="Yoshida K."/>
            <person name="Sommer R.J."/>
        </authorList>
    </citation>
    <scope>NUCLEOTIDE SEQUENCE</scope>
    <source>
        <strain evidence="9 11">RS5460</strain>
    </source>
</reference>